<organism evidence="4 5">
    <name type="scientific">Anisodus tanguticus</name>
    <dbReference type="NCBI Taxonomy" id="243964"/>
    <lineage>
        <taxon>Eukaryota</taxon>
        <taxon>Viridiplantae</taxon>
        <taxon>Streptophyta</taxon>
        <taxon>Embryophyta</taxon>
        <taxon>Tracheophyta</taxon>
        <taxon>Spermatophyta</taxon>
        <taxon>Magnoliopsida</taxon>
        <taxon>eudicotyledons</taxon>
        <taxon>Gunneridae</taxon>
        <taxon>Pentapetalae</taxon>
        <taxon>asterids</taxon>
        <taxon>lamiids</taxon>
        <taxon>Solanales</taxon>
        <taxon>Solanaceae</taxon>
        <taxon>Solanoideae</taxon>
        <taxon>Hyoscyameae</taxon>
        <taxon>Anisodus</taxon>
    </lineage>
</organism>
<protein>
    <recommendedName>
        <fullName evidence="3">Remorin C-terminal domain-containing protein</fullName>
    </recommendedName>
</protein>
<evidence type="ECO:0000313" key="5">
    <source>
        <dbReference type="Proteomes" id="UP001291623"/>
    </source>
</evidence>
<sequence>MATGIKVRRHVVSISNHAVHSRILDIRTQKKLSAVLTWENKKANIEAKLKKYEEKLEQKKAEYAEKIKNRVAAVYKEADEKRAMVEARRGEDLLKVNTFKIQ</sequence>
<comment type="caution">
    <text evidence="4">The sequence shown here is derived from an EMBL/GenBank/DDBJ whole genome shotgun (WGS) entry which is preliminary data.</text>
</comment>
<gene>
    <name evidence="4" type="ORF">RND71_006448</name>
</gene>
<comment type="similarity">
    <text evidence="1">Belongs to the remorin family.</text>
</comment>
<dbReference type="Pfam" id="PF03763">
    <property type="entry name" value="Remorin_C"/>
    <property type="match status" value="1"/>
</dbReference>
<name>A0AAE1SW48_9SOLA</name>
<evidence type="ECO:0000259" key="3">
    <source>
        <dbReference type="Pfam" id="PF03763"/>
    </source>
</evidence>
<reference evidence="4" key="1">
    <citation type="submission" date="2023-12" db="EMBL/GenBank/DDBJ databases">
        <title>Genome assembly of Anisodus tanguticus.</title>
        <authorList>
            <person name="Wang Y.-J."/>
        </authorList>
    </citation>
    <scope>NUCLEOTIDE SEQUENCE</scope>
    <source>
        <strain evidence="4">KB-2021</strain>
        <tissue evidence="4">Leaf</tissue>
    </source>
</reference>
<evidence type="ECO:0000313" key="4">
    <source>
        <dbReference type="EMBL" id="KAK4375771.1"/>
    </source>
</evidence>
<keyword evidence="2" id="KW-0175">Coiled coil</keyword>
<feature type="coiled-coil region" evidence="2">
    <location>
        <begin position="35"/>
        <end position="69"/>
    </location>
</feature>
<dbReference type="AlphaFoldDB" id="A0AAE1SW48"/>
<feature type="domain" description="Remorin C-terminal" evidence="3">
    <location>
        <begin position="26"/>
        <end position="97"/>
    </location>
</feature>
<keyword evidence="5" id="KW-1185">Reference proteome</keyword>
<dbReference type="EMBL" id="JAVYJV010000003">
    <property type="protein sequence ID" value="KAK4375771.1"/>
    <property type="molecule type" value="Genomic_DNA"/>
</dbReference>
<dbReference type="PANTHER" id="PTHR31775">
    <property type="entry name" value="OS02G0117200 PROTEIN"/>
    <property type="match status" value="1"/>
</dbReference>
<evidence type="ECO:0000256" key="2">
    <source>
        <dbReference type="SAM" id="Coils"/>
    </source>
</evidence>
<dbReference type="Proteomes" id="UP001291623">
    <property type="component" value="Unassembled WGS sequence"/>
</dbReference>
<dbReference type="PANTHER" id="PTHR31775:SF36">
    <property type="entry name" value="REMORIN 2"/>
    <property type="match status" value="1"/>
</dbReference>
<dbReference type="InterPro" id="IPR005516">
    <property type="entry name" value="Remorin_C"/>
</dbReference>
<proteinExistence type="inferred from homology"/>
<evidence type="ECO:0000256" key="1">
    <source>
        <dbReference type="ARBA" id="ARBA00005711"/>
    </source>
</evidence>
<accession>A0AAE1SW48</accession>